<evidence type="ECO:0000313" key="2">
    <source>
        <dbReference type="EMBL" id="EMI26220.1"/>
    </source>
</evidence>
<protein>
    <submittedName>
        <fullName evidence="2">Uncharacterized protein</fullName>
    </submittedName>
</protein>
<evidence type="ECO:0000313" key="3">
    <source>
        <dbReference type="Proteomes" id="UP000011996"/>
    </source>
</evidence>
<dbReference type="AlphaFoldDB" id="M5S3W6"/>
<comment type="caution">
    <text evidence="2">The sequence shown here is derived from an EMBL/GenBank/DDBJ whole genome shotgun (WGS) entry which is preliminary data.</text>
</comment>
<organism evidence="2 3">
    <name type="scientific">Rhodopirellula europaea SH398</name>
    <dbReference type="NCBI Taxonomy" id="1263868"/>
    <lineage>
        <taxon>Bacteria</taxon>
        <taxon>Pseudomonadati</taxon>
        <taxon>Planctomycetota</taxon>
        <taxon>Planctomycetia</taxon>
        <taxon>Pirellulales</taxon>
        <taxon>Pirellulaceae</taxon>
        <taxon>Rhodopirellula</taxon>
    </lineage>
</organism>
<sequence length="40" mass="4453">MTLSDQGGIAREGVPRSAMTRIEEPDDRLMALSFISDLWS</sequence>
<accession>M5S3W6</accession>
<feature type="region of interest" description="Disordered" evidence="1">
    <location>
        <begin position="1"/>
        <end position="22"/>
    </location>
</feature>
<name>M5S3W6_9BACT</name>
<dbReference type="PATRIC" id="fig|1263868.3.peg.3521"/>
<evidence type="ECO:0000256" key="1">
    <source>
        <dbReference type="SAM" id="MobiDB-lite"/>
    </source>
</evidence>
<gene>
    <name evidence="2" type="ORF">RESH_03256</name>
</gene>
<dbReference type="STRING" id="1263868.RESH_03256"/>
<proteinExistence type="predicted"/>
<dbReference type="EMBL" id="ANOF01000099">
    <property type="protein sequence ID" value="EMI26220.1"/>
    <property type="molecule type" value="Genomic_DNA"/>
</dbReference>
<reference evidence="2 3" key="1">
    <citation type="journal article" date="2013" name="Mar. Genomics">
        <title>Expression of sulfatases in Rhodopirellula baltica and the diversity of sulfatases in the genus Rhodopirellula.</title>
        <authorList>
            <person name="Wegner C.E."/>
            <person name="Richter-Heitmann T."/>
            <person name="Klindworth A."/>
            <person name="Klockow C."/>
            <person name="Richter M."/>
            <person name="Achstetter T."/>
            <person name="Glockner F.O."/>
            <person name="Harder J."/>
        </authorList>
    </citation>
    <scope>NUCLEOTIDE SEQUENCE [LARGE SCALE GENOMIC DNA]</scope>
    <source>
        <strain evidence="2 3">SH398</strain>
    </source>
</reference>
<dbReference type="Proteomes" id="UP000011996">
    <property type="component" value="Unassembled WGS sequence"/>
</dbReference>